<dbReference type="InterPro" id="IPR010132">
    <property type="entry name" value="ATPase_T1SS_HlyB"/>
</dbReference>
<evidence type="ECO:0000256" key="5">
    <source>
        <dbReference type="ARBA" id="ARBA00022840"/>
    </source>
</evidence>
<feature type="transmembrane region" description="Helical" evidence="8">
    <location>
        <begin position="304"/>
        <end position="324"/>
    </location>
</feature>
<name>A0ABU1ZRU5_9BURK</name>
<organism evidence="12 13">
    <name type="scientific">Rhodoferax saidenbachensis</name>
    <dbReference type="NCBI Taxonomy" id="1484693"/>
    <lineage>
        <taxon>Bacteria</taxon>
        <taxon>Pseudomonadati</taxon>
        <taxon>Pseudomonadota</taxon>
        <taxon>Betaproteobacteria</taxon>
        <taxon>Burkholderiales</taxon>
        <taxon>Comamonadaceae</taxon>
        <taxon>Rhodoferax</taxon>
    </lineage>
</organism>
<dbReference type="EMBL" id="JAVDXO010000010">
    <property type="protein sequence ID" value="MDR7308263.1"/>
    <property type="molecule type" value="Genomic_DNA"/>
</dbReference>
<evidence type="ECO:0000259" key="11">
    <source>
        <dbReference type="PROSITE" id="PS50990"/>
    </source>
</evidence>
<protein>
    <submittedName>
        <fullName evidence="12">Subfamily B ATP-binding cassette protein HlyB/CyaB</fullName>
    </submittedName>
</protein>
<keyword evidence="13" id="KW-1185">Reference proteome</keyword>
<dbReference type="Gene3D" id="3.40.50.300">
    <property type="entry name" value="P-loop containing nucleotide triphosphate hydrolases"/>
    <property type="match status" value="1"/>
</dbReference>
<comment type="caution">
    <text evidence="12">The sequence shown here is derived from an EMBL/GenBank/DDBJ whole genome shotgun (WGS) entry which is preliminary data.</text>
</comment>
<dbReference type="PROSITE" id="PS50990">
    <property type="entry name" value="PEPTIDASE_C39"/>
    <property type="match status" value="1"/>
</dbReference>
<proteinExistence type="predicted"/>
<dbReference type="InterPro" id="IPR039421">
    <property type="entry name" value="Type_1_exporter"/>
</dbReference>
<evidence type="ECO:0000256" key="2">
    <source>
        <dbReference type="ARBA" id="ARBA00022475"/>
    </source>
</evidence>
<gene>
    <name evidence="12" type="ORF">J2X15_003572</name>
</gene>
<dbReference type="Pfam" id="PF00664">
    <property type="entry name" value="ABC_membrane"/>
    <property type="match status" value="1"/>
</dbReference>
<dbReference type="PROSITE" id="PS50893">
    <property type="entry name" value="ABC_TRANSPORTER_2"/>
    <property type="match status" value="1"/>
</dbReference>
<evidence type="ECO:0000313" key="12">
    <source>
        <dbReference type="EMBL" id="MDR7308263.1"/>
    </source>
</evidence>
<dbReference type="InterPro" id="IPR005074">
    <property type="entry name" value="Peptidase_C39"/>
</dbReference>
<feature type="transmembrane region" description="Helical" evidence="8">
    <location>
        <begin position="200"/>
        <end position="220"/>
    </location>
</feature>
<dbReference type="PANTHER" id="PTHR24221:SF647">
    <property type="entry name" value="BLL6336 PROTEIN"/>
    <property type="match status" value="1"/>
</dbReference>
<feature type="domain" description="ABC transporter" evidence="9">
    <location>
        <begin position="479"/>
        <end position="714"/>
    </location>
</feature>
<dbReference type="GO" id="GO:0005524">
    <property type="term" value="F:ATP binding"/>
    <property type="evidence" value="ECO:0007669"/>
    <property type="project" value="UniProtKB-KW"/>
</dbReference>
<feature type="domain" description="ABC transmembrane type-1" evidence="10">
    <location>
        <begin position="166"/>
        <end position="445"/>
    </location>
</feature>
<keyword evidence="2" id="KW-1003">Cell membrane</keyword>
<dbReference type="SMART" id="SM00382">
    <property type="entry name" value="AAA"/>
    <property type="match status" value="1"/>
</dbReference>
<evidence type="ECO:0000256" key="7">
    <source>
        <dbReference type="ARBA" id="ARBA00023136"/>
    </source>
</evidence>
<dbReference type="Pfam" id="PF00005">
    <property type="entry name" value="ABC_tran"/>
    <property type="match status" value="1"/>
</dbReference>
<keyword evidence="4" id="KW-0547">Nucleotide-binding</keyword>
<dbReference type="PROSITE" id="PS50929">
    <property type="entry name" value="ABC_TM1F"/>
    <property type="match status" value="1"/>
</dbReference>
<dbReference type="RefSeq" id="WP_310345327.1">
    <property type="nucleotide sequence ID" value="NZ_JAVDXO010000010.1"/>
</dbReference>
<dbReference type="InterPro" id="IPR003439">
    <property type="entry name" value="ABC_transporter-like_ATP-bd"/>
</dbReference>
<dbReference type="SUPFAM" id="SSF90123">
    <property type="entry name" value="ABC transporter transmembrane region"/>
    <property type="match status" value="1"/>
</dbReference>
<feature type="domain" description="Peptidase C39" evidence="11">
    <location>
        <begin position="2"/>
        <end position="126"/>
    </location>
</feature>
<dbReference type="NCBIfam" id="TIGR01846">
    <property type="entry name" value="type_I_sec_HlyB"/>
    <property type="match status" value="1"/>
</dbReference>
<dbReference type="CDD" id="cd18588">
    <property type="entry name" value="ABC_6TM_CyaB_HlyB_like"/>
    <property type="match status" value="1"/>
</dbReference>
<dbReference type="InterPro" id="IPR003593">
    <property type="entry name" value="AAA+_ATPase"/>
</dbReference>
<feature type="transmembrane region" description="Helical" evidence="8">
    <location>
        <begin position="279"/>
        <end position="298"/>
    </location>
</feature>
<keyword evidence="6 8" id="KW-1133">Transmembrane helix</keyword>
<dbReference type="PROSITE" id="PS00211">
    <property type="entry name" value="ABC_TRANSPORTER_1"/>
    <property type="match status" value="1"/>
</dbReference>
<keyword evidence="7 8" id="KW-0472">Membrane</keyword>
<dbReference type="InterPro" id="IPR011527">
    <property type="entry name" value="ABC1_TM_dom"/>
</dbReference>
<dbReference type="InterPro" id="IPR017871">
    <property type="entry name" value="ABC_transporter-like_CS"/>
</dbReference>
<accession>A0ABU1ZRU5</accession>
<dbReference type="InterPro" id="IPR027417">
    <property type="entry name" value="P-loop_NTPase"/>
</dbReference>
<keyword evidence="3 8" id="KW-0812">Transmembrane</keyword>
<reference evidence="12 13" key="1">
    <citation type="submission" date="2023-07" db="EMBL/GenBank/DDBJ databases">
        <title>Sorghum-associated microbial communities from plants grown in Nebraska, USA.</title>
        <authorList>
            <person name="Schachtman D."/>
        </authorList>
    </citation>
    <scope>NUCLEOTIDE SEQUENCE [LARGE SCALE GENOMIC DNA]</scope>
    <source>
        <strain evidence="12 13">BE308</strain>
    </source>
</reference>
<evidence type="ECO:0000256" key="8">
    <source>
        <dbReference type="SAM" id="Phobius"/>
    </source>
</evidence>
<evidence type="ECO:0000256" key="1">
    <source>
        <dbReference type="ARBA" id="ARBA00004651"/>
    </source>
</evidence>
<dbReference type="Gene3D" id="3.90.70.10">
    <property type="entry name" value="Cysteine proteinases"/>
    <property type="match status" value="1"/>
</dbReference>
<dbReference type="Proteomes" id="UP001268089">
    <property type="component" value="Unassembled WGS sequence"/>
</dbReference>
<sequence length="725" mass="79001">MQATLQLIGLYAKLHHLHLDAAQLTHQFGGYANEGAAPRVATGDVLRILQQLGFDTKLRSGSVKAISQVTLPALMPTRDGKWMLVGKIDTTGSTGVVVLQQTGDSSPRQVTLAEFEALFAGEWIVARPTDTVPGTTASQAANDAGKFGVGWFWHSLKKYKVLMAEVLLASLFVQIIALVTPLIFQVVIDKVLTNRTLSTLDVMVIALLGVSIFEVVLGAMRHYLLSHTTNRVDVELGAKLFKHLLHLPLSYFESRRSGDTVARVRELDNARNFLTGQALTSWLDLLFALVYIAVMFYYSVTLTLVVLAALPVFFGASAIITPLLRKKLEDKFALGAENQAFLVETVTSMETLKSHAVEPQWQGAWERRLASYVNTSFEGGHLGNATNQFISMASKVLTVLLLWLGARQVIDGALTVGGLIAFNMLSGRVNAPILKLSSLWQDFTQMKVSIKRLGDILDASPEPAFRPHRSVPPDVQGQVTLEHVTFKYTPNGPAILNDISFDVQPGEVIGVVGVSGAGKTTLMRLLQRLYTPEAGRILIDGVDINLVDTSWLRRQMGVVGQDTLLFNRSVRDNIALADPGLDMEAVMAAARLAGANDFILKLPDGYDTVIGERGSKLSGGQRARIAIARALATNPRMLLLDEATASLDYESERLIQDNMATIAQGRTVFVVAHRLSTLRLADRILVLEDGRLIETGSHPQLLAKGGKYASLYQAHQVLQVQGVAA</sequence>
<evidence type="ECO:0000259" key="9">
    <source>
        <dbReference type="PROSITE" id="PS50893"/>
    </source>
</evidence>
<dbReference type="InterPro" id="IPR036640">
    <property type="entry name" value="ABC1_TM_sf"/>
</dbReference>
<evidence type="ECO:0000259" key="10">
    <source>
        <dbReference type="PROSITE" id="PS50929"/>
    </source>
</evidence>
<evidence type="ECO:0000313" key="13">
    <source>
        <dbReference type="Proteomes" id="UP001268089"/>
    </source>
</evidence>
<dbReference type="SUPFAM" id="SSF52540">
    <property type="entry name" value="P-loop containing nucleoside triphosphate hydrolases"/>
    <property type="match status" value="1"/>
</dbReference>
<dbReference type="Gene3D" id="1.20.1560.10">
    <property type="entry name" value="ABC transporter type 1, transmembrane domain"/>
    <property type="match status" value="1"/>
</dbReference>
<evidence type="ECO:0000256" key="3">
    <source>
        <dbReference type="ARBA" id="ARBA00022692"/>
    </source>
</evidence>
<evidence type="ECO:0000256" key="6">
    <source>
        <dbReference type="ARBA" id="ARBA00022989"/>
    </source>
</evidence>
<evidence type="ECO:0000256" key="4">
    <source>
        <dbReference type="ARBA" id="ARBA00022741"/>
    </source>
</evidence>
<feature type="transmembrane region" description="Helical" evidence="8">
    <location>
        <begin position="166"/>
        <end position="188"/>
    </location>
</feature>
<dbReference type="PANTHER" id="PTHR24221">
    <property type="entry name" value="ATP-BINDING CASSETTE SUB-FAMILY B"/>
    <property type="match status" value="1"/>
</dbReference>
<comment type="subcellular location">
    <subcellularLocation>
        <location evidence="1">Cell membrane</location>
        <topology evidence="1">Multi-pass membrane protein</topology>
    </subcellularLocation>
</comment>
<keyword evidence="5 12" id="KW-0067">ATP-binding</keyword>